<evidence type="ECO:0000259" key="2">
    <source>
        <dbReference type="Pfam" id="PF02543"/>
    </source>
</evidence>
<proteinExistence type="inferred from homology"/>
<dbReference type="RefSeq" id="WP_378168283.1">
    <property type="nucleotide sequence ID" value="NZ_JBHSBU010000002.1"/>
</dbReference>
<dbReference type="PANTHER" id="PTHR34847">
    <property type="entry name" value="NODULATION PROTEIN U"/>
    <property type="match status" value="1"/>
</dbReference>
<dbReference type="PANTHER" id="PTHR34847:SF1">
    <property type="entry name" value="NODULATION PROTEIN U"/>
    <property type="match status" value="1"/>
</dbReference>
<feature type="domain" description="Carbamoyltransferase" evidence="2">
    <location>
        <begin position="8"/>
        <end position="365"/>
    </location>
</feature>
<dbReference type="SUPFAM" id="SSF53067">
    <property type="entry name" value="Actin-like ATPase domain"/>
    <property type="match status" value="1"/>
</dbReference>
<dbReference type="InterPro" id="IPR051338">
    <property type="entry name" value="NodU/CmcH_Carbamoyltrnsfr"/>
</dbReference>
<dbReference type="Pfam" id="PF02543">
    <property type="entry name" value="Carbam_trans_N"/>
    <property type="match status" value="1"/>
</dbReference>
<dbReference type="InterPro" id="IPR003696">
    <property type="entry name" value="Carbtransf_dom"/>
</dbReference>
<dbReference type="Pfam" id="PF16861">
    <property type="entry name" value="Carbam_trans_C"/>
    <property type="match status" value="1"/>
</dbReference>
<evidence type="ECO:0000256" key="1">
    <source>
        <dbReference type="ARBA" id="ARBA00006129"/>
    </source>
</evidence>
<comment type="similarity">
    <text evidence="1">Belongs to the NodU/CmcH family.</text>
</comment>
<dbReference type="InterPro" id="IPR038152">
    <property type="entry name" value="Carbam_trans_C_sf"/>
</dbReference>
<evidence type="ECO:0000313" key="4">
    <source>
        <dbReference type="EMBL" id="MFC4161778.1"/>
    </source>
</evidence>
<dbReference type="Gene3D" id="3.30.420.40">
    <property type="match status" value="2"/>
</dbReference>
<accession>A0ABV8MTY8</accession>
<dbReference type="EMBL" id="JBHSBU010000002">
    <property type="protein sequence ID" value="MFC4161778.1"/>
    <property type="molecule type" value="Genomic_DNA"/>
</dbReference>
<feature type="domain" description="Carbamoyltransferase C-terminal" evidence="3">
    <location>
        <begin position="421"/>
        <end position="594"/>
    </location>
</feature>
<comment type="caution">
    <text evidence="4">The sequence shown here is derived from an EMBL/GenBank/DDBJ whole genome shotgun (WGS) entry which is preliminary data.</text>
</comment>
<gene>
    <name evidence="4" type="ORF">ACFOW7_20790</name>
</gene>
<protein>
    <submittedName>
        <fullName evidence="4">Carbamoyltransferase C-terminal domain-containing protein</fullName>
    </submittedName>
</protein>
<evidence type="ECO:0000313" key="5">
    <source>
        <dbReference type="Proteomes" id="UP001595791"/>
    </source>
</evidence>
<organism evidence="4 5">
    <name type="scientific">Chitinimonas lacunae</name>
    <dbReference type="NCBI Taxonomy" id="1963018"/>
    <lineage>
        <taxon>Bacteria</taxon>
        <taxon>Pseudomonadati</taxon>
        <taxon>Pseudomonadota</taxon>
        <taxon>Betaproteobacteria</taxon>
        <taxon>Neisseriales</taxon>
        <taxon>Chitinibacteraceae</taxon>
        <taxon>Chitinimonas</taxon>
    </lineage>
</organism>
<dbReference type="InterPro" id="IPR031730">
    <property type="entry name" value="Carbam_trans_C"/>
</dbReference>
<dbReference type="Proteomes" id="UP001595791">
    <property type="component" value="Unassembled WGS sequence"/>
</dbReference>
<dbReference type="CDD" id="cd24100">
    <property type="entry name" value="ASKHA_NBD_MJ1051-like_N"/>
    <property type="match status" value="1"/>
</dbReference>
<sequence>MMSDDQLILGIAPQHTSSVCVLDRQRRLLFAASEERFNRIKCYSSVPLRALEYVARHFDVSRIKTVAIAGGHQFRKIDFMSPDEQEKCLRNPFNVRRFLSNQDGIAEWQALLGRLGIKASLHWYDHHQCHAASAYYASGMERALVVTLDGGGDGLSATVAHAENGEIKRVAAFDEKVSAGFFYGAVTSGLGFRIFRHEGKLTGLAAYGDRNKLYQRLHDLFAVDIRNNQLSIRAKLVENMFTPTWPADQLFQASTYFKFLRGGLTMQQMKDQLNNYKPRQAFEKYFKGETYTREDMAAAAQAVLEDNAIALVRHYLDQTDYDCLALAGGVVANVKMNQYLFNIERVKKIFVAPYMGDEGLCVGAAYLNLKELDPSFRGRQIETMYLGPSYDAGQVEQALQRHGVQRFERIDDIDARARRIAELLAEDKVVGLFSGGMEFGPRALGARSVLAQAKQYGINDSLNKRMNRSEFMPFAPVMQHEKAHEVLEGKISGSEFAAEFMTITYRVKDKYREMAPAVVHVDGTARPQLVREQKHPLYYHILGHYERLTGIPILVNTSFNMHEEPIVHTPEDAIKSFQINCVDVLAIENFVITR</sequence>
<dbReference type="InterPro" id="IPR043129">
    <property type="entry name" value="ATPase_NBD"/>
</dbReference>
<dbReference type="Gene3D" id="3.90.870.20">
    <property type="entry name" value="Carbamoyltransferase, C-terminal domain"/>
    <property type="match status" value="1"/>
</dbReference>
<name>A0ABV8MTY8_9NEIS</name>
<keyword evidence="5" id="KW-1185">Reference proteome</keyword>
<evidence type="ECO:0000259" key="3">
    <source>
        <dbReference type="Pfam" id="PF16861"/>
    </source>
</evidence>
<reference evidence="5" key="1">
    <citation type="journal article" date="2019" name="Int. J. Syst. Evol. Microbiol.">
        <title>The Global Catalogue of Microorganisms (GCM) 10K type strain sequencing project: providing services to taxonomists for standard genome sequencing and annotation.</title>
        <authorList>
            <consortium name="The Broad Institute Genomics Platform"/>
            <consortium name="The Broad Institute Genome Sequencing Center for Infectious Disease"/>
            <person name="Wu L."/>
            <person name="Ma J."/>
        </authorList>
    </citation>
    <scope>NUCLEOTIDE SEQUENCE [LARGE SCALE GENOMIC DNA]</scope>
    <source>
        <strain evidence="5">LMG 29894</strain>
    </source>
</reference>